<feature type="transmembrane region" description="Helical" evidence="1">
    <location>
        <begin position="144"/>
        <end position="164"/>
    </location>
</feature>
<sequence>MAEAALSSKWLMRLLFAGLCLTLIFVQLLPLETTPRRWAGPDFMLVVTLAWAGRRPDIPSAPLVAGLFLLADFLLLRPPGLVAAIVVLATEIQRSRAPRMRDATFASEWLNAAVLMIGITICYRIISALVLLPTPSLGLMLMQVMMNIAVYPLVVFISHILFGVRRANVHDSAVGAN</sequence>
<reference evidence="2 3" key="1">
    <citation type="submission" date="2015-09" db="EMBL/GenBank/DDBJ databases">
        <authorList>
            <consortium name="Swine Surveillance"/>
        </authorList>
    </citation>
    <scope>NUCLEOTIDE SEQUENCE [LARGE SCALE GENOMIC DNA]</scope>
    <source>
        <strain evidence="2 3">CECT 7688</strain>
    </source>
</reference>
<keyword evidence="1" id="KW-0472">Membrane</keyword>
<keyword evidence="1" id="KW-0812">Transmembrane</keyword>
<protein>
    <submittedName>
        <fullName evidence="2">Rod shape-determining protein MreD</fullName>
    </submittedName>
</protein>
<feature type="transmembrane region" description="Helical" evidence="1">
    <location>
        <begin position="63"/>
        <end position="88"/>
    </location>
</feature>
<accession>A0A0P1EV94</accession>
<evidence type="ECO:0000313" key="2">
    <source>
        <dbReference type="EMBL" id="CUH54357.1"/>
    </source>
</evidence>
<keyword evidence="3" id="KW-1185">Reference proteome</keyword>
<dbReference type="STRING" id="321267.SHM7688_03827"/>
<dbReference type="AlphaFoldDB" id="A0A0P1EV94"/>
<dbReference type="Proteomes" id="UP000054823">
    <property type="component" value="Unassembled WGS sequence"/>
</dbReference>
<name>A0A0P1EV94_9RHOB</name>
<organism evidence="2 3">
    <name type="scientific">Shimia marina</name>
    <dbReference type="NCBI Taxonomy" id="321267"/>
    <lineage>
        <taxon>Bacteria</taxon>
        <taxon>Pseudomonadati</taxon>
        <taxon>Pseudomonadota</taxon>
        <taxon>Alphaproteobacteria</taxon>
        <taxon>Rhodobacterales</taxon>
        <taxon>Roseobacteraceae</taxon>
    </lineage>
</organism>
<proteinExistence type="predicted"/>
<keyword evidence="1" id="KW-1133">Transmembrane helix</keyword>
<dbReference type="OrthoDB" id="7629477at2"/>
<gene>
    <name evidence="2" type="ORF">SHM7688_03827</name>
</gene>
<evidence type="ECO:0000313" key="3">
    <source>
        <dbReference type="Proteomes" id="UP000054823"/>
    </source>
</evidence>
<feature type="transmembrane region" description="Helical" evidence="1">
    <location>
        <begin position="109"/>
        <end position="132"/>
    </location>
</feature>
<dbReference type="EMBL" id="CYPW01000040">
    <property type="protein sequence ID" value="CUH54357.1"/>
    <property type="molecule type" value="Genomic_DNA"/>
</dbReference>
<evidence type="ECO:0000256" key="1">
    <source>
        <dbReference type="SAM" id="Phobius"/>
    </source>
</evidence>
<dbReference type="RefSeq" id="WP_058241483.1">
    <property type="nucleotide sequence ID" value="NZ_CYPW01000040.1"/>
</dbReference>